<evidence type="ECO:0000256" key="1">
    <source>
        <dbReference type="ARBA" id="ARBA00022505"/>
    </source>
</evidence>
<name>W4LL64_9BACT</name>
<dbReference type="EMBL" id="AZHX01001920">
    <property type="protein sequence ID" value="ETW98722.1"/>
    <property type="molecule type" value="Genomic_DNA"/>
</dbReference>
<dbReference type="Proteomes" id="UP000019140">
    <property type="component" value="Unassembled WGS sequence"/>
</dbReference>
<dbReference type="PANTHER" id="PTHR11908">
    <property type="entry name" value="XANTHINE DEHYDROGENASE"/>
    <property type="match status" value="1"/>
</dbReference>
<dbReference type="InterPro" id="IPR016208">
    <property type="entry name" value="Ald_Oxase/xanthine_DH-like"/>
</dbReference>
<dbReference type="InterPro" id="IPR036856">
    <property type="entry name" value="Ald_Oxase/Xan_DH_a/b_sf"/>
</dbReference>
<feature type="domain" description="Aldehyde oxidase/xanthine dehydrogenase a/b hammerhead" evidence="3">
    <location>
        <begin position="18"/>
        <end position="134"/>
    </location>
</feature>
<dbReference type="InterPro" id="IPR008274">
    <property type="entry name" value="AldOxase/xan_DH_MoCoBD1"/>
</dbReference>
<keyword evidence="2" id="KW-0560">Oxidoreductase</keyword>
<gene>
    <name evidence="4" type="ORF">ETSY2_42355</name>
</gene>
<protein>
    <recommendedName>
        <fullName evidence="3">Aldehyde oxidase/xanthine dehydrogenase a/b hammerhead domain-containing protein</fullName>
    </recommendedName>
</protein>
<evidence type="ECO:0000259" key="3">
    <source>
        <dbReference type="SMART" id="SM01008"/>
    </source>
</evidence>
<keyword evidence="5" id="KW-1185">Reference proteome</keyword>
<dbReference type="SUPFAM" id="SSF54665">
    <property type="entry name" value="CO dehydrogenase molybdoprotein N-domain-like"/>
    <property type="match status" value="1"/>
</dbReference>
<dbReference type="Gene3D" id="3.90.1170.50">
    <property type="entry name" value="Aldehyde oxidase/xanthine dehydrogenase, a/b hammerhead"/>
    <property type="match status" value="1"/>
</dbReference>
<dbReference type="PATRIC" id="fig|1429439.4.peg.7109"/>
<keyword evidence="1" id="KW-0500">Molybdenum</keyword>
<dbReference type="PANTHER" id="PTHR11908:SF132">
    <property type="entry name" value="ALDEHYDE OXIDASE 1-RELATED"/>
    <property type="match status" value="1"/>
</dbReference>
<dbReference type="GO" id="GO:0016491">
    <property type="term" value="F:oxidoreductase activity"/>
    <property type="evidence" value="ECO:0007669"/>
    <property type="project" value="UniProtKB-KW"/>
</dbReference>
<dbReference type="InterPro" id="IPR000674">
    <property type="entry name" value="Ald_Oxase/Xan_DH_a/b"/>
</dbReference>
<evidence type="ECO:0000256" key="2">
    <source>
        <dbReference type="ARBA" id="ARBA00023002"/>
    </source>
</evidence>
<dbReference type="SMART" id="SM01008">
    <property type="entry name" value="Ald_Xan_dh_C"/>
    <property type="match status" value="1"/>
</dbReference>
<comment type="caution">
    <text evidence="4">The sequence shown here is derived from an EMBL/GenBank/DDBJ whole genome shotgun (WGS) entry which is preliminary data.</text>
</comment>
<evidence type="ECO:0000313" key="5">
    <source>
        <dbReference type="Proteomes" id="UP000019140"/>
    </source>
</evidence>
<sequence length="333" mass="36671">MPYTHQSLKRFEDEPLLTGRGAFVDDLVRPDMLVAAVVRSPHAHARITSIRTATARARPSVVEVMTADDIAGDVRPLPALTREGAEYMTLPEHPVLASDVVYYAGQPVALVVAEQHQQAQDAMEAVEVDYEPLPATIDPQLALTPEHPTIHAEMQGNLALRARIGRGDMNDARAQADRILRGRFESPRLSALPLETRGIVADYDPGHDQLTLWMSTQVPYRMRTQLADVFVRPPQGIRVIAPDVGGGFGQKMELWPEYVAVGLLSMKLRRPVKWIEGRMENLQAYHSRGFTGEVEAAVTRDGVILGLRCQMVADLGAFMMSFSAAPPVNSDGH</sequence>
<dbReference type="HOGENOM" id="CLU_001681_8_0_7"/>
<organism evidence="4 5">
    <name type="scientific">Candidatus Entotheonella gemina</name>
    <dbReference type="NCBI Taxonomy" id="1429439"/>
    <lineage>
        <taxon>Bacteria</taxon>
        <taxon>Pseudomonadati</taxon>
        <taxon>Nitrospinota/Tectimicrobiota group</taxon>
        <taxon>Candidatus Tectimicrobiota</taxon>
        <taxon>Candidatus Entotheonellia</taxon>
        <taxon>Candidatus Entotheonellales</taxon>
        <taxon>Candidatus Entotheonellaceae</taxon>
        <taxon>Candidatus Entotheonella</taxon>
    </lineage>
</organism>
<dbReference type="Gene3D" id="3.30.365.10">
    <property type="entry name" value="Aldehyde oxidase/xanthine dehydrogenase, molybdopterin binding domain"/>
    <property type="match status" value="2"/>
</dbReference>
<dbReference type="Pfam" id="PF01315">
    <property type="entry name" value="Ald_Xan_dh_C"/>
    <property type="match status" value="1"/>
</dbReference>
<accession>W4LL64</accession>
<dbReference type="AlphaFoldDB" id="W4LL64"/>
<proteinExistence type="predicted"/>
<dbReference type="GO" id="GO:0005506">
    <property type="term" value="F:iron ion binding"/>
    <property type="evidence" value="ECO:0007669"/>
    <property type="project" value="InterPro"/>
</dbReference>
<evidence type="ECO:0000313" key="4">
    <source>
        <dbReference type="EMBL" id="ETW98722.1"/>
    </source>
</evidence>
<dbReference type="Pfam" id="PF02738">
    <property type="entry name" value="MoCoBD_1"/>
    <property type="match status" value="1"/>
</dbReference>
<dbReference type="SUPFAM" id="SSF56003">
    <property type="entry name" value="Molybdenum cofactor-binding domain"/>
    <property type="match status" value="1"/>
</dbReference>
<dbReference type="InterPro" id="IPR037165">
    <property type="entry name" value="AldOxase/xan_DH_Mopterin-bd_sf"/>
</dbReference>
<reference evidence="4 5" key="1">
    <citation type="journal article" date="2014" name="Nature">
        <title>An environmental bacterial taxon with a large and distinct metabolic repertoire.</title>
        <authorList>
            <person name="Wilson M.C."/>
            <person name="Mori T."/>
            <person name="Ruckert C."/>
            <person name="Uria A.R."/>
            <person name="Helf M.J."/>
            <person name="Takada K."/>
            <person name="Gernert C."/>
            <person name="Steffens U.A."/>
            <person name="Heycke N."/>
            <person name="Schmitt S."/>
            <person name="Rinke C."/>
            <person name="Helfrich E.J."/>
            <person name="Brachmann A.O."/>
            <person name="Gurgui C."/>
            <person name="Wakimoto T."/>
            <person name="Kracht M."/>
            <person name="Crusemann M."/>
            <person name="Hentschel U."/>
            <person name="Abe I."/>
            <person name="Matsunaga S."/>
            <person name="Kalinowski J."/>
            <person name="Takeyama H."/>
            <person name="Piel J."/>
        </authorList>
    </citation>
    <scope>NUCLEOTIDE SEQUENCE [LARGE SCALE GENOMIC DNA]</scope>
    <source>
        <strain evidence="5">TSY2</strain>
    </source>
</reference>